<evidence type="ECO:0000256" key="4">
    <source>
        <dbReference type="ARBA" id="ARBA00023128"/>
    </source>
</evidence>
<keyword evidence="6" id="KW-0378">Hydrolase</keyword>
<evidence type="ECO:0000259" key="7">
    <source>
        <dbReference type="Pfam" id="PF07819"/>
    </source>
</evidence>
<dbReference type="CTD" id="20217622"/>
<reference evidence="10" key="1">
    <citation type="submission" date="2012-12" db="EMBL/GenBank/DDBJ databases">
        <authorList>
            <person name="Hellsten U."/>
            <person name="Grimwood J."/>
            <person name="Chapman J.A."/>
            <person name="Shapiro H."/>
            <person name="Aerts A."/>
            <person name="Otillar R.P."/>
            <person name="Terry A.Y."/>
            <person name="Boore J.L."/>
            <person name="Simakov O."/>
            <person name="Marletaz F."/>
            <person name="Cho S.-J."/>
            <person name="Edsinger-Gonzales E."/>
            <person name="Havlak P."/>
            <person name="Kuo D.-H."/>
            <person name="Larsson T."/>
            <person name="Lv J."/>
            <person name="Arendt D."/>
            <person name="Savage R."/>
            <person name="Osoegawa K."/>
            <person name="de Jong P."/>
            <person name="Lindberg D.R."/>
            <person name="Seaver E.C."/>
            <person name="Weisblat D.A."/>
            <person name="Putnam N.H."/>
            <person name="Grigoriev I.V."/>
            <person name="Rokhsar D.S."/>
        </authorList>
    </citation>
    <scope>NUCLEOTIDE SEQUENCE</scope>
</reference>
<keyword evidence="6" id="KW-0813">Transport</keyword>
<dbReference type="InterPro" id="IPR012908">
    <property type="entry name" value="PGAP1-ab_dom-like"/>
</dbReference>
<dbReference type="eggNOG" id="KOG2029">
    <property type="taxonomic scope" value="Eukaryota"/>
</dbReference>
<evidence type="ECO:0000313" key="8">
    <source>
        <dbReference type="EMBL" id="ESN94634.1"/>
    </source>
</evidence>
<dbReference type="GeneID" id="20217622"/>
<keyword evidence="4" id="KW-0496">Mitochondrion</keyword>
<dbReference type="RefSeq" id="XP_009027676.1">
    <property type="nucleotide sequence ID" value="XM_009029428.1"/>
</dbReference>
<comment type="subcellular location">
    <subcellularLocation>
        <location evidence="6">Endoplasmic reticulum membrane</location>
    </subcellularLocation>
    <subcellularLocation>
        <location evidence="2">Membrane</location>
    </subcellularLocation>
    <subcellularLocation>
        <location evidence="1">Mitochondrion</location>
    </subcellularLocation>
</comment>
<dbReference type="HOGENOM" id="CLU_1039296_0_0_1"/>
<dbReference type="PANTHER" id="PTHR48182">
    <property type="entry name" value="PROTEIN SERAC1"/>
    <property type="match status" value="1"/>
</dbReference>
<sequence>MNKNTPTTTTTTTAATAATTTTINNNNNNHNNNDVCVSENGDKLTNCWPRDWLAADQSDLRILSVDYDTQLTHWMSNNRFERKTLKEQSLLLLDSLVRAGVGARPFVLVGHSMGGLIAKQMLIEANERNYKDFVDNISGLVFFSVPHKGSSLATYSRSASYILHPTDEILQLVEGSGLLEDMHNKFTQLVVSRQIKLLSFTEGEVTNLPFKMKAKIVSEVSSDPGLGEFYIMKDLNHINICKPASKKSQIYIRTREFIRSCAYKDKAI</sequence>
<evidence type="ECO:0000313" key="10">
    <source>
        <dbReference type="Proteomes" id="UP000015101"/>
    </source>
</evidence>
<dbReference type="KEGG" id="hro:HELRODRAFT_95781"/>
<dbReference type="GO" id="GO:0015031">
    <property type="term" value="P:protein transport"/>
    <property type="evidence" value="ECO:0007669"/>
    <property type="project" value="UniProtKB-KW"/>
</dbReference>
<evidence type="ECO:0000256" key="1">
    <source>
        <dbReference type="ARBA" id="ARBA00004173"/>
    </source>
</evidence>
<dbReference type="GO" id="GO:0016788">
    <property type="term" value="F:hydrolase activity, acting on ester bonds"/>
    <property type="evidence" value="ECO:0007669"/>
    <property type="project" value="InterPro"/>
</dbReference>
<feature type="domain" description="GPI inositol-deacylase PGAP1-like alpha/beta" evidence="7">
    <location>
        <begin position="58"/>
        <end position="154"/>
    </location>
</feature>
<dbReference type="InterPro" id="IPR029058">
    <property type="entry name" value="AB_hydrolase_fold"/>
</dbReference>
<dbReference type="EnsemblMetazoa" id="HelroT95781">
    <property type="protein sequence ID" value="HelroP95781"/>
    <property type="gene ID" value="HelroG95781"/>
</dbReference>
<organism evidence="9 10">
    <name type="scientific">Helobdella robusta</name>
    <name type="common">Californian leech</name>
    <dbReference type="NCBI Taxonomy" id="6412"/>
    <lineage>
        <taxon>Eukaryota</taxon>
        <taxon>Metazoa</taxon>
        <taxon>Spiralia</taxon>
        <taxon>Lophotrochozoa</taxon>
        <taxon>Annelida</taxon>
        <taxon>Clitellata</taxon>
        <taxon>Hirudinea</taxon>
        <taxon>Rhynchobdellida</taxon>
        <taxon>Glossiphoniidae</taxon>
        <taxon>Helobdella</taxon>
    </lineage>
</organism>
<keyword evidence="3 6" id="KW-0256">Endoplasmic reticulum</keyword>
<protein>
    <recommendedName>
        <fullName evidence="6">GPI inositol-deacylase</fullName>
        <ecNumber evidence="6">3.1.-.-</ecNumber>
    </recommendedName>
</protein>
<dbReference type="Pfam" id="PF07819">
    <property type="entry name" value="PGAP1"/>
    <property type="match status" value="1"/>
</dbReference>
<dbReference type="InterPro" id="IPR052374">
    <property type="entry name" value="SERAC1"/>
</dbReference>
<dbReference type="EMBL" id="AMQM01001689">
    <property type="status" value="NOT_ANNOTATED_CDS"/>
    <property type="molecule type" value="Genomic_DNA"/>
</dbReference>
<reference evidence="8 10" key="2">
    <citation type="journal article" date="2013" name="Nature">
        <title>Insights into bilaterian evolution from three spiralian genomes.</title>
        <authorList>
            <person name="Simakov O."/>
            <person name="Marletaz F."/>
            <person name="Cho S.J."/>
            <person name="Edsinger-Gonzales E."/>
            <person name="Havlak P."/>
            <person name="Hellsten U."/>
            <person name="Kuo D.H."/>
            <person name="Larsson T."/>
            <person name="Lv J."/>
            <person name="Arendt D."/>
            <person name="Savage R."/>
            <person name="Osoegawa K."/>
            <person name="de Jong P."/>
            <person name="Grimwood J."/>
            <person name="Chapman J.A."/>
            <person name="Shapiro H."/>
            <person name="Aerts A."/>
            <person name="Otillar R.P."/>
            <person name="Terry A.Y."/>
            <person name="Boore J.L."/>
            <person name="Grigoriev I.V."/>
            <person name="Lindberg D.R."/>
            <person name="Seaver E.C."/>
            <person name="Weisblat D.A."/>
            <person name="Putnam N.H."/>
            <person name="Rokhsar D.S."/>
        </authorList>
    </citation>
    <scope>NUCLEOTIDE SEQUENCE</scope>
</reference>
<name>T1G975_HELRO</name>
<evidence type="ECO:0000313" key="9">
    <source>
        <dbReference type="EnsemblMetazoa" id="HelroP95781"/>
    </source>
</evidence>
<dbReference type="InParanoid" id="T1G975"/>
<keyword evidence="5 6" id="KW-0472">Membrane</keyword>
<dbReference type="Proteomes" id="UP000015101">
    <property type="component" value="Unassembled WGS sequence"/>
</dbReference>
<comment type="similarity">
    <text evidence="6">Belongs to the GPI inositol-deacylase family.</text>
</comment>
<keyword evidence="6" id="KW-0653">Protein transport</keyword>
<proteinExistence type="inferred from homology"/>
<dbReference type="Gene3D" id="3.40.50.1820">
    <property type="entry name" value="alpha/beta hydrolase"/>
    <property type="match status" value="1"/>
</dbReference>
<evidence type="ECO:0000256" key="5">
    <source>
        <dbReference type="ARBA" id="ARBA00023136"/>
    </source>
</evidence>
<dbReference type="OrthoDB" id="5086500at2759"/>
<dbReference type="EMBL" id="KB097571">
    <property type="protein sequence ID" value="ESN94634.1"/>
    <property type="molecule type" value="Genomic_DNA"/>
</dbReference>
<dbReference type="GO" id="GO:0005789">
    <property type="term" value="C:endoplasmic reticulum membrane"/>
    <property type="evidence" value="ECO:0007669"/>
    <property type="project" value="UniProtKB-SubCell"/>
</dbReference>
<dbReference type="EC" id="3.1.-.-" evidence="6"/>
<dbReference type="AlphaFoldDB" id="T1G975"/>
<dbReference type="STRING" id="6412.T1G975"/>
<dbReference type="GO" id="GO:0005739">
    <property type="term" value="C:mitochondrion"/>
    <property type="evidence" value="ECO:0007669"/>
    <property type="project" value="UniProtKB-SubCell"/>
</dbReference>
<comment type="function">
    <text evidence="6">Involved in inositol deacylation of GPI-anchored proteins which plays important roles in the quality control and ER-associated degradation of GPI-anchored proteins.</text>
</comment>
<evidence type="ECO:0000256" key="2">
    <source>
        <dbReference type="ARBA" id="ARBA00004370"/>
    </source>
</evidence>
<gene>
    <name evidence="9" type="primary">20217622</name>
    <name evidence="8" type="ORF">HELRODRAFT_95781</name>
</gene>
<dbReference type="PANTHER" id="PTHR48182:SF2">
    <property type="entry name" value="PROTEIN SERAC1"/>
    <property type="match status" value="1"/>
</dbReference>
<evidence type="ECO:0000256" key="6">
    <source>
        <dbReference type="RuleBase" id="RU365011"/>
    </source>
</evidence>
<evidence type="ECO:0000256" key="3">
    <source>
        <dbReference type="ARBA" id="ARBA00022824"/>
    </source>
</evidence>
<keyword evidence="10" id="KW-1185">Reference proteome</keyword>
<dbReference type="SUPFAM" id="SSF53474">
    <property type="entry name" value="alpha/beta-Hydrolases"/>
    <property type="match status" value="1"/>
</dbReference>
<accession>T1G975</accession>
<reference evidence="9" key="3">
    <citation type="submission" date="2015-06" db="UniProtKB">
        <authorList>
            <consortium name="EnsemblMetazoa"/>
        </authorList>
    </citation>
    <scope>IDENTIFICATION</scope>
</reference>